<gene>
    <name evidence="1" type="ORF">ACFQ45_17545</name>
</gene>
<comment type="caution">
    <text evidence="1">The sequence shown here is derived from an EMBL/GenBank/DDBJ whole genome shotgun (WGS) entry which is preliminary data.</text>
</comment>
<name>A0ABW4B6Q8_9GAMM</name>
<dbReference type="EMBL" id="JBHTMN010000024">
    <property type="protein sequence ID" value="MFD1385158.1"/>
    <property type="molecule type" value="Genomic_DNA"/>
</dbReference>
<protein>
    <submittedName>
        <fullName evidence="1">Uncharacterized protein</fullName>
    </submittedName>
</protein>
<sequence>MKNEQLRELMEERTKAQWELVESIKTMNGVNPMSLMMNPKGLGGVFEALTKSAELNDQVITELARRALAHG</sequence>
<keyword evidence="2" id="KW-1185">Reference proteome</keyword>
<evidence type="ECO:0000313" key="2">
    <source>
        <dbReference type="Proteomes" id="UP001597059"/>
    </source>
</evidence>
<dbReference type="RefSeq" id="WP_377370074.1">
    <property type="nucleotide sequence ID" value="NZ_JBHTMN010000024.1"/>
</dbReference>
<proteinExistence type="predicted"/>
<organism evidence="1 2">
    <name type="scientific">Rhodanobacter aciditrophus</name>
    <dbReference type="NCBI Taxonomy" id="1623218"/>
    <lineage>
        <taxon>Bacteria</taxon>
        <taxon>Pseudomonadati</taxon>
        <taxon>Pseudomonadota</taxon>
        <taxon>Gammaproteobacteria</taxon>
        <taxon>Lysobacterales</taxon>
        <taxon>Rhodanobacteraceae</taxon>
        <taxon>Rhodanobacter</taxon>
    </lineage>
</organism>
<accession>A0ABW4B6Q8</accession>
<evidence type="ECO:0000313" key="1">
    <source>
        <dbReference type="EMBL" id="MFD1385158.1"/>
    </source>
</evidence>
<dbReference type="Proteomes" id="UP001597059">
    <property type="component" value="Unassembled WGS sequence"/>
</dbReference>
<reference evidence="2" key="1">
    <citation type="journal article" date="2019" name="Int. J. Syst. Evol. Microbiol.">
        <title>The Global Catalogue of Microorganisms (GCM) 10K type strain sequencing project: providing services to taxonomists for standard genome sequencing and annotation.</title>
        <authorList>
            <consortium name="The Broad Institute Genomics Platform"/>
            <consortium name="The Broad Institute Genome Sequencing Center for Infectious Disease"/>
            <person name="Wu L."/>
            <person name="Ma J."/>
        </authorList>
    </citation>
    <scope>NUCLEOTIDE SEQUENCE [LARGE SCALE GENOMIC DNA]</scope>
    <source>
        <strain evidence="2">JCM 30774</strain>
    </source>
</reference>